<dbReference type="SUPFAM" id="SSF89372">
    <property type="entry name" value="Fucose-specific lectin"/>
    <property type="match status" value="1"/>
</dbReference>
<gene>
    <name evidence="3" type="ORF">H2201_002128</name>
</gene>
<dbReference type="Proteomes" id="UP001172684">
    <property type="component" value="Unassembled WGS sequence"/>
</dbReference>
<organism evidence="3 4">
    <name type="scientific">Coniosporium apollinis</name>
    <dbReference type="NCBI Taxonomy" id="61459"/>
    <lineage>
        <taxon>Eukaryota</taxon>
        <taxon>Fungi</taxon>
        <taxon>Dikarya</taxon>
        <taxon>Ascomycota</taxon>
        <taxon>Pezizomycotina</taxon>
        <taxon>Dothideomycetes</taxon>
        <taxon>Dothideomycetes incertae sedis</taxon>
        <taxon>Coniosporium</taxon>
    </lineage>
</organism>
<name>A0ABQ9P0P6_9PEZI</name>
<feature type="compositionally biased region" description="Basic and acidic residues" evidence="1">
    <location>
        <begin position="36"/>
        <end position="50"/>
    </location>
</feature>
<keyword evidence="2" id="KW-0472">Membrane</keyword>
<comment type="caution">
    <text evidence="3">The sequence shown here is derived from an EMBL/GenBank/DDBJ whole genome shotgun (WGS) entry which is preliminary data.</text>
</comment>
<accession>A0ABQ9P0P6</accession>
<evidence type="ECO:0000256" key="1">
    <source>
        <dbReference type="SAM" id="MobiDB-lite"/>
    </source>
</evidence>
<dbReference type="Gene3D" id="2.120.10.70">
    <property type="entry name" value="Fucose-specific lectin"/>
    <property type="match status" value="1"/>
</dbReference>
<reference evidence="3" key="1">
    <citation type="submission" date="2022-10" db="EMBL/GenBank/DDBJ databases">
        <title>Culturing micro-colonial fungi from biological soil crusts in the Mojave desert and describing Neophaeococcomyces mojavensis, and introducing the new genera and species Taxawa tesnikishii.</title>
        <authorList>
            <person name="Kurbessoian T."/>
            <person name="Stajich J.E."/>
        </authorList>
    </citation>
    <scope>NUCLEOTIDE SEQUENCE</scope>
    <source>
        <strain evidence="3">TK_1</strain>
    </source>
</reference>
<evidence type="ECO:0000313" key="4">
    <source>
        <dbReference type="Proteomes" id="UP001172684"/>
    </source>
</evidence>
<feature type="region of interest" description="Disordered" evidence="1">
    <location>
        <begin position="132"/>
        <end position="166"/>
    </location>
</feature>
<keyword evidence="4" id="KW-1185">Reference proteome</keyword>
<feature type="compositionally biased region" description="Polar residues" evidence="1">
    <location>
        <begin position="53"/>
        <end position="62"/>
    </location>
</feature>
<proteinExistence type="predicted"/>
<dbReference type="EMBL" id="JAPDRL010000011">
    <property type="protein sequence ID" value="KAJ9667593.1"/>
    <property type="molecule type" value="Genomic_DNA"/>
</dbReference>
<sequence>MDRAPRMSENFNGAPSPPYWNGASPQAYRGQVQPDIVEHEIHRPVEKDRSLSPALSNDTTDMGSPGLENAWGLSADKEVYHRPPAQPADPPSPPAAEKRRICGLSRKAFWILLALLLLALIGLGAGLGAGLATRKHGSSGPAAAASTTVAPNPSANPSPVPTGDPDYSMGGALNPAYYSTEGAFNGSGIALASQSFEGDEHGRMVIYFQHHTGSIRWQQLTTDGKWLGGSPSEVVAYDAKNGTPLSAVAYAMNETSSWHIFYIDKDNYIRQKSGNNHTSLWSNGTVNSLNLKAMDADSVGMQACWYGSFYGDADYAHSPSTNDGSGASSYGSEVGMHLWYASDSNTFQQYGWRDGDTDWAHQYTWTDMDGHAGVGCYSWGPGTVTYTVMVNRDHAVEVWWKDTNSSLSSNSSHPINSWSKSSVIIPDVHPSTSLGYTNFLYAQMDDTHVIKGYNISWHAEQTRIVEEDTLTVQVQGGPVGLPGTHLSVSTIPDRSGGDSLIVFFQQEGDDITMYTRDMEGGQWTFVPLPIPDT</sequence>
<keyword evidence="2" id="KW-0812">Transmembrane</keyword>
<feature type="compositionally biased region" description="Low complexity" evidence="1">
    <location>
        <begin position="138"/>
        <end position="153"/>
    </location>
</feature>
<keyword evidence="2" id="KW-1133">Transmembrane helix</keyword>
<evidence type="ECO:0000256" key="2">
    <source>
        <dbReference type="SAM" id="Phobius"/>
    </source>
</evidence>
<feature type="region of interest" description="Disordered" evidence="1">
    <location>
        <begin position="1"/>
        <end position="70"/>
    </location>
</feature>
<evidence type="ECO:0008006" key="5">
    <source>
        <dbReference type="Google" id="ProtNLM"/>
    </source>
</evidence>
<feature type="transmembrane region" description="Helical" evidence="2">
    <location>
        <begin position="108"/>
        <end position="132"/>
    </location>
</feature>
<evidence type="ECO:0000313" key="3">
    <source>
        <dbReference type="EMBL" id="KAJ9667593.1"/>
    </source>
</evidence>
<protein>
    <recommendedName>
        <fullName evidence="5">Fucose-specific lectin</fullName>
    </recommendedName>
</protein>